<organism evidence="1 2">
    <name type="scientific">Pseudoduganella lutea</name>
    <dbReference type="NCBI Taxonomy" id="321985"/>
    <lineage>
        <taxon>Bacteria</taxon>
        <taxon>Pseudomonadati</taxon>
        <taxon>Pseudomonadota</taxon>
        <taxon>Betaproteobacteria</taxon>
        <taxon>Burkholderiales</taxon>
        <taxon>Oxalobacteraceae</taxon>
        <taxon>Telluria group</taxon>
        <taxon>Pseudoduganella</taxon>
    </lineage>
</organism>
<sequence>MSDWDQIVIGRGTSAATFVHAALKGTRARQFAKTRTLVIGKTGSQLWDKVGDYNPSHRMGQPEHLLRPSGLPPDPGLQGGHDEFIQTKDYNQLLHKLWTKSLNDREAKKLPTLWELQANVTGVYPVGPLYRVETDIGGNYTADQVIIASGAGRSQTLAALKIPFEGPYDESQMAATGEYIDSIEYMTKAQPKGLDVVVYGGSASSSWAVAHAFAMAAKGLLWGCRRGLDQIKTEGNPVGRNADVIARAEQAGLIEACEIDRIETLDKPHPFGGRLRVHFKADKRPQGVASVDCDQLVYSVGANPVDALGPGGILKGNLQDRMEPVWDHNYRFSQPDERKAITALRDKEGDLWVVGAAVFRGLGIEEIRKKLEENRVNGYAKVGEVLCSGGRPPEGIAIIDATINALTGFRQTDVATFNWNKANQRDIFQLLAQRYAMDIPYSAREAIVIAVVNARKATPFGLKDADILSLFQGFKAQYDLKIDLAKLPGQGA</sequence>
<evidence type="ECO:0000313" key="1">
    <source>
        <dbReference type="EMBL" id="QBE66706.1"/>
    </source>
</evidence>
<proteinExistence type="predicted"/>
<dbReference type="SUPFAM" id="SSF51905">
    <property type="entry name" value="FAD/NAD(P)-binding domain"/>
    <property type="match status" value="1"/>
</dbReference>
<dbReference type="InterPro" id="IPR036188">
    <property type="entry name" value="FAD/NAD-bd_sf"/>
</dbReference>
<evidence type="ECO:0000313" key="2">
    <source>
        <dbReference type="Proteomes" id="UP000290637"/>
    </source>
</evidence>
<dbReference type="OrthoDB" id="9788822at2"/>
<keyword evidence="2" id="KW-1185">Reference proteome</keyword>
<dbReference type="EMBL" id="CP035913">
    <property type="protein sequence ID" value="QBE66706.1"/>
    <property type="molecule type" value="Genomic_DNA"/>
</dbReference>
<protein>
    <submittedName>
        <fullName evidence="1">Uncharacterized protein</fullName>
    </submittedName>
</protein>
<dbReference type="RefSeq" id="WP_130189813.1">
    <property type="nucleotide sequence ID" value="NZ_CP035913.1"/>
</dbReference>
<dbReference type="Proteomes" id="UP000290637">
    <property type="component" value="Chromosome"/>
</dbReference>
<gene>
    <name evidence="1" type="ORF">EWM63_30155</name>
</gene>
<reference evidence="1 2" key="1">
    <citation type="submission" date="2019-02" db="EMBL/GenBank/DDBJ databases">
        <title>Draft Genome Sequences of Six Type Strains of the Genus Massilia.</title>
        <authorList>
            <person name="Miess H."/>
            <person name="Frediansyhah A."/>
            <person name="Gross H."/>
        </authorList>
    </citation>
    <scope>NUCLEOTIDE SEQUENCE [LARGE SCALE GENOMIC DNA]</scope>
    <source>
        <strain evidence="1 2">DSM 17473</strain>
    </source>
</reference>
<dbReference type="AlphaFoldDB" id="A0A4P6L4W8"/>
<accession>A0A4P6L4W8</accession>
<dbReference type="KEGG" id="plue:EWM63_30155"/>
<name>A0A4P6L4W8_9BURK</name>
<dbReference type="Gene3D" id="3.50.50.60">
    <property type="entry name" value="FAD/NAD(P)-binding domain"/>
    <property type="match status" value="2"/>
</dbReference>